<accession>A0A2J6QUV7</accession>
<name>A0A2J6QUV7_HYAVF</name>
<organism evidence="1 2">
    <name type="scientific">Hyaloscypha variabilis (strain UAMH 11265 / GT02V1 / F)</name>
    <name type="common">Meliniomyces variabilis</name>
    <dbReference type="NCBI Taxonomy" id="1149755"/>
    <lineage>
        <taxon>Eukaryota</taxon>
        <taxon>Fungi</taxon>
        <taxon>Dikarya</taxon>
        <taxon>Ascomycota</taxon>
        <taxon>Pezizomycotina</taxon>
        <taxon>Leotiomycetes</taxon>
        <taxon>Helotiales</taxon>
        <taxon>Hyaloscyphaceae</taxon>
        <taxon>Hyaloscypha</taxon>
        <taxon>Hyaloscypha variabilis</taxon>
    </lineage>
</organism>
<reference evidence="1 2" key="1">
    <citation type="submission" date="2016-04" db="EMBL/GenBank/DDBJ databases">
        <title>A degradative enzymes factory behind the ericoid mycorrhizal symbiosis.</title>
        <authorList>
            <consortium name="DOE Joint Genome Institute"/>
            <person name="Martino E."/>
            <person name="Morin E."/>
            <person name="Grelet G."/>
            <person name="Kuo A."/>
            <person name="Kohler A."/>
            <person name="Daghino S."/>
            <person name="Barry K."/>
            <person name="Choi C."/>
            <person name="Cichocki N."/>
            <person name="Clum A."/>
            <person name="Copeland A."/>
            <person name="Hainaut M."/>
            <person name="Haridas S."/>
            <person name="Labutti K."/>
            <person name="Lindquist E."/>
            <person name="Lipzen A."/>
            <person name="Khouja H.-R."/>
            <person name="Murat C."/>
            <person name="Ohm R."/>
            <person name="Olson A."/>
            <person name="Spatafora J."/>
            <person name="Veneault-Fourrey C."/>
            <person name="Henrissat B."/>
            <person name="Grigoriev I."/>
            <person name="Martin F."/>
            <person name="Perotto S."/>
        </authorList>
    </citation>
    <scope>NUCLEOTIDE SEQUENCE [LARGE SCALE GENOMIC DNA]</scope>
    <source>
        <strain evidence="1 2">F</strain>
    </source>
</reference>
<proteinExistence type="predicted"/>
<dbReference type="AlphaFoldDB" id="A0A2J6QUV7"/>
<evidence type="ECO:0000313" key="1">
    <source>
        <dbReference type="EMBL" id="PMD30057.1"/>
    </source>
</evidence>
<dbReference type="Proteomes" id="UP000235786">
    <property type="component" value="Unassembled WGS sequence"/>
</dbReference>
<gene>
    <name evidence="1" type="ORF">L207DRAFT_592821</name>
</gene>
<protein>
    <submittedName>
        <fullName evidence="1">Uncharacterized protein</fullName>
    </submittedName>
</protein>
<keyword evidence="2" id="KW-1185">Reference proteome</keyword>
<dbReference type="OrthoDB" id="3505252at2759"/>
<sequence length="291" mass="31913">MADGPAPLAPGVAGAGAGAGGAGGGFDGLPAETMSQIMKNAVEAEAGNIIEISIDRKAELRRTGSNMPWRTTRRWYVHWTYTLPEVNPSPLAQVNQAMREEYFRQRPHTLQLNRQPPIRFNADVDTIFIDCESLLNLFHYVLVWRTIRKAPLANLIGFNLIQKLGHFYAAVFDDPDEDGLAVLTDPAENVLTGITRIRLLGERGRHPGPRPGGYNPDLLPVVQRPLNLRLERSITNKMVADNGGKIRPLAAGQQRVLDAEIALATRNGGEVDSFFTPNSTNRPLVTPLQVG</sequence>
<dbReference type="EMBL" id="KZ613969">
    <property type="protein sequence ID" value="PMD30057.1"/>
    <property type="molecule type" value="Genomic_DNA"/>
</dbReference>
<evidence type="ECO:0000313" key="2">
    <source>
        <dbReference type="Proteomes" id="UP000235786"/>
    </source>
</evidence>